<keyword evidence="3" id="KW-1185">Reference proteome</keyword>
<evidence type="ECO:0008006" key="4">
    <source>
        <dbReference type="Google" id="ProtNLM"/>
    </source>
</evidence>
<gene>
    <name evidence="2" type="ORF">ERUC_LOCUS4895</name>
</gene>
<keyword evidence="1" id="KW-1133">Transmembrane helix</keyword>
<feature type="transmembrane region" description="Helical" evidence="1">
    <location>
        <begin position="31"/>
        <end position="52"/>
    </location>
</feature>
<keyword evidence="1" id="KW-0812">Transmembrane</keyword>
<evidence type="ECO:0000256" key="1">
    <source>
        <dbReference type="SAM" id="Phobius"/>
    </source>
</evidence>
<organism evidence="2 3">
    <name type="scientific">Eruca vesicaria subsp. sativa</name>
    <name type="common">Garden rocket</name>
    <name type="synonym">Eruca sativa</name>
    <dbReference type="NCBI Taxonomy" id="29727"/>
    <lineage>
        <taxon>Eukaryota</taxon>
        <taxon>Viridiplantae</taxon>
        <taxon>Streptophyta</taxon>
        <taxon>Embryophyta</taxon>
        <taxon>Tracheophyta</taxon>
        <taxon>Spermatophyta</taxon>
        <taxon>Magnoliopsida</taxon>
        <taxon>eudicotyledons</taxon>
        <taxon>Gunneridae</taxon>
        <taxon>Pentapetalae</taxon>
        <taxon>rosids</taxon>
        <taxon>malvids</taxon>
        <taxon>Brassicales</taxon>
        <taxon>Brassicaceae</taxon>
        <taxon>Brassiceae</taxon>
        <taxon>Eruca</taxon>
    </lineage>
</organism>
<name>A0ABC8J0R0_ERUVS</name>
<dbReference type="AlphaFoldDB" id="A0ABC8J0R0"/>
<keyword evidence="1" id="KW-0472">Membrane</keyword>
<feature type="transmembrane region" description="Helical" evidence="1">
    <location>
        <begin position="104"/>
        <end position="122"/>
    </location>
</feature>
<reference evidence="2 3" key="1">
    <citation type="submission" date="2022-03" db="EMBL/GenBank/DDBJ databases">
        <authorList>
            <person name="Macdonald S."/>
            <person name="Ahmed S."/>
            <person name="Newling K."/>
        </authorList>
    </citation>
    <scope>NUCLEOTIDE SEQUENCE [LARGE SCALE GENOMIC DNA]</scope>
</reference>
<feature type="transmembrane region" description="Helical" evidence="1">
    <location>
        <begin position="64"/>
        <end position="84"/>
    </location>
</feature>
<dbReference type="PANTHER" id="PTHR46225:SF13">
    <property type="entry name" value="E3 UBIQUITIN-PROTEIN LIGASE-RELATED"/>
    <property type="match status" value="1"/>
</dbReference>
<proteinExistence type="predicted"/>
<accession>A0ABC8J0R0</accession>
<comment type="caution">
    <text evidence="2">The sequence shown here is derived from an EMBL/GenBank/DDBJ whole genome shotgun (WGS) entry which is preliminary data.</text>
</comment>
<sequence length="177" mass="20429">MFGPFLGKSEHITIIIGDSSSTDEQTRRERFWNSVEFVTSFVQIVAAIVVLTRAKDEHPETTWIIGYACGCIATLPILYWRYWHYQNFVSEIRINDVVDTLSRIVTYFFVGWFVLFVCVFLIGNSSLDHTSQPFGLCMVFLAFVSMRHVIPNLIWSIIFFCCHGTLCIDELCSLGRY</sequence>
<protein>
    <recommendedName>
        <fullName evidence="4">Transmembrane protein</fullName>
    </recommendedName>
</protein>
<dbReference type="PANTHER" id="PTHR46225">
    <property type="entry name" value="C3H4 TYPE ZINC FINGER PROTEIN"/>
    <property type="match status" value="1"/>
</dbReference>
<feature type="transmembrane region" description="Helical" evidence="1">
    <location>
        <begin position="134"/>
        <end position="160"/>
    </location>
</feature>
<dbReference type="EMBL" id="CAKOAT010067377">
    <property type="protein sequence ID" value="CAH8307346.1"/>
    <property type="molecule type" value="Genomic_DNA"/>
</dbReference>
<dbReference type="Proteomes" id="UP001642260">
    <property type="component" value="Unassembled WGS sequence"/>
</dbReference>
<evidence type="ECO:0000313" key="2">
    <source>
        <dbReference type="EMBL" id="CAH8307346.1"/>
    </source>
</evidence>
<evidence type="ECO:0000313" key="3">
    <source>
        <dbReference type="Proteomes" id="UP001642260"/>
    </source>
</evidence>